<comment type="caution">
    <text evidence="3">The sequence shown here is derived from an EMBL/GenBank/DDBJ whole genome shotgun (WGS) entry which is preliminary data.</text>
</comment>
<feature type="transmembrane region" description="Helical" evidence="2">
    <location>
        <begin position="108"/>
        <end position="130"/>
    </location>
</feature>
<evidence type="ECO:0000256" key="1">
    <source>
        <dbReference type="SAM" id="MobiDB-lite"/>
    </source>
</evidence>
<organism evidence="3 4">
    <name type="scientific">Suillus placidus</name>
    <dbReference type="NCBI Taxonomy" id="48579"/>
    <lineage>
        <taxon>Eukaryota</taxon>
        <taxon>Fungi</taxon>
        <taxon>Dikarya</taxon>
        <taxon>Basidiomycota</taxon>
        <taxon>Agaricomycotina</taxon>
        <taxon>Agaricomycetes</taxon>
        <taxon>Agaricomycetidae</taxon>
        <taxon>Boletales</taxon>
        <taxon>Suillineae</taxon>
        <taxon>Suillaceae</taxon>
        <taxon>Suillus</taxon>
    </lineage>
</organism>
<feature type="region of interest" description="Disordered" evidence="1">
    <location>
        <begin position="1"/>
        <end position="21"/>
    </location>
</feature>
<evidence type="ECO:0000256" key="2">
    <source>
        <dbReference type="SAM" id="Phobius"/>
    </source>
</evidence>
<name>A0A9P6ZS08_9AGAM</name>
<keyword evidence="2" id="KW-0472">Membrane</keyword>
<gene>
    <name evidence="3" type="ORF">EV702DRAFT_1047077</name>
</gene>
<evidence type="ECO:0000313" key="4">
    <source>
        <dbReference type="Proteomes" id="UP000714275"/>
    </source>
</evidence>
<reference evidence="3" key="1">
    <citation type="journal article" date="2020" name="New Phytol.">
        <title>Comparative genomics reveals dynamic genome evolution in host specialist ectomycorrhizal fungi.</title>
        <authorList>
            <person name="Lofgren L.A."/>
            <person name="Nguyen N.H."/>
            <person name="Vilgalys R."/>
            <person name="Ruytinx J."/>
            <person name="Liao H.L."/>
            <person name="Branco S."/>
            <person name="Kuo A."/>
            <person name="LaButti K."/>
            <person name="Lipzen A."/>
            <person name="Andreopoulos W."/>
            <person name="Pangilinan J."/>
            <person name="Riley R."/>
            <person name="Hundley H."/>
            <person name="Na H."/>
            <person name="Barry K."/>
            <person name="Grigoriev I.V."/>
            <person name="Stajich J.E."/>
            <person name="Kennedy P.G."/>
        </authorList>
    </citation>
    <scope>NUCLEOTIDE SEQUENCE</scope>
    <source>
        <strain evidence="3">DOB743</strain>
    </source>
</reference>
<proteinExistence type="predicted"/>
<dbReference type="AlphaFoldDB" id="A0A9P6ZS08"/>
<feature type="transmembrane region" description="Helical" evidence="2">
    <location>
        <begin position="238"/>
        <end position="262"/>
    </location>
</feature>
<sequence>MEAKSERPWKQEESAANGPGEDGRKVNLKWILTTTFLESLKPVNVMEVFALFSEVKFVWTSQWSWMTYLYLAVRYFGLFLAMLTQTLGFAPALTSTRGRYNVHPRTGYGLAVLLEWGFSIYFWLAEVSLIWRLYALYNQSKFILYVLIGLFLIIVALSIGFDIFLYSRPEAFSVKEIVTPRVNYCTTSFNIGPMPAIYASIPIICYDIFLVVLAVLALARHLRERKEMQMKPNTYVILIVRCHIVYFLLNLTNQVLLVVLWANIPPAAMSLSEGFINTAPFIIAPRLIISIWDTHANDEMKDKIWVEVVEALGLWSWQVL</sequence>
<feature type="transmembrane region" description="Helical" evidence="2">
    <location>
        <begin position="68"/>
        <end position="88"/>
    </location>
</feature>
<protein>
    <submittedName>
        <fullName evidence="3">Uncharacterized protein</fullName>
    </submittedName>
</protein>
<feature type="transmembrane region" description="Helical" evidence="2">
    <location>
        <begin position="196"/>
        <end position="218"/>
    </location>
</feature>
<feature type="compositionally biased region" description="Basic and acidic residues" evidence="1">
    <location>
        <begin position="1"/>
        <end position="13"/>
    </location>
</feature>
<evidence type="ECO:0000313" key="3">
    <source>
        <dbReference type="EMBL" id="KAG1775212.1"/>
    </source>
</evidence>
<keyword evidence="2" id="KW-0812">Transmembrane</keyword>
<feature type="transmembrane region" description="Helical" evidence="2">
    <location>
        <begin position="142"/>
        <end position="166"/>
    </location>
</feature>
<accession>A0A9P6ZS08</accession>
<dbReference type="Proteomes" id="UP000714275">
    <property type="component" value="Unassembled WGS sequence"/>
</dbReference>
<keyword evidence="2" id="KW-1133">Transmembrane helix</keyword>
<keyword evidence="4" id="KW-1185">Reference proteome</keyword>
<dbReference type="EMBL" id="JABBWD010000035">
    <property type="protein sequence ID" value="KAG1775212.1"/>
    <property type="molecule type" value="Genomic_DNA"/>
</dbReference>
<dbReference type="OrthoDB" id="3349377at2759"/>